<dbReference type="EMBL" id="JAWDJW010000111">
    <property type="protein sequence ID" value="KAK3081619.1"/>
    <property type="molecule type" value="Genomic_DNA"/>
</dbReference>
<accession>A0ACC3DY56</accession>
<keyword evidence="2" id="KW-1185">Reference proteome</keyword>
<evidence type="ECO:0000313" key="2">
    <source>
        <dbReference type="Proteomes" id="UP001186974"/>
    </source>
</evidence>
<organism evidence="1 2">
    <name type="scientific">Coniosporium uncinatum</name>
    <dbReference type="NCBI Taxonomy" id="93489"/>
    <lineage>
        <taxon>Eukaryota</taxon>
        <taxon>Fungi</taxon>
        <taxon>Dikarya</taxon>
        <taxon>Ascomycota</taxon>
        <taxon>Pezizomycotina</taxon>
        <taxon>Dothideomycetes</taxon>
        <taxon>Dothideomycetes incertae sedis</taxon>
        <taxon>Coniosporium</taxon>
    </lineage>
</organism>
<sequence>MNPFHIHDASTLPTDNQQPLTPNAQRETRLSLSSNVVAASQNGTYLATPPPSSSQLYHPTPISLQSTQAVRHLLRNAETAAEISSPTPIARRPKSGSSAPIDYAALAALFPKRPPGPVRGPARRSKARIEPYSSNVLARQDFSAQARSSRATTTSSYEHHTAEAGGGIDYAYLSQLLGRPAAVKSAHHRAQAEPAFVPDSNASEADNVINIILNPPESAFKTKLLSVGGAKILPRHWLHRMSKQNFIGSGRMRNASVLQDFQAGSMGMSEQYLEWLKGKDWSEASANPTLEEHRGGAFRAQG</sequence>
<reference evidence="1" key="1">
    <citation type="submission" date="2024-09" db="EMBL/GenBank/DDBJ databases">
        <title>Black Yeasts Isolated from many extreme environments.</title>
        <authorList>
            <person name="Coleine C."/>
            <person name="Stajich J.E."/>
            <person name="Selbmann L."/>
        </authorList>
    </citation>
    <scope>NUCLEOTIDE SEQUENCE</scope>
    <source>
        <strain evidence="1">CCFEE 5737</strain>
    </source>
</reference>
<proteinExistence type="predicted"/>
<comment type="caution">
    <text evidence="1">The sequence shown here is derived from an EMBL/GenBank/DDBJ whole genome shotgun (WGS) entry which is preliminary data.</text>
</comment>
<dbReference type="Proteomes" id="UP001186974">
    <property type="component" value="Unassembled WGS sequence"/>
</dbReference>
<gene>
    <name evidence="1" type="ORF">LTS18_004723</name>
</gene>
<evidence type="ECO:0000313" key="1">
    <source>
        <dbReference type="EMBL" id="KAK3081619.1"/>
    </source>
</evidence>
<name>A0ACC3DY56_9PEZI</name>
<protein>
    <submittedName>
        <fullName evidence="1">Uncharacterized protein</fullName>
    </submittedName>
</protein>